<feature type="domain" description="Metallo-beta-lactamase" evidence="1">
    <location>
        <begin position="25"/>
        <end position="209"/>
    </location>
</feature>
<dbReference type="Proteomes" id="UP000807825">
    <property type="component" value="Unassembled WGS sequence"/>
</dbReference>
<comment type="caution">
    <text evidence="2">The sequence shown here is derived from an EMBL/GenBank/DDBJ whole genome shotgun (WGS) entry which is preliminary data.</text>
</comment>
<dbReference type="SUPFAM" id="SSF56281">
    <property type="entry name" value="Metallo-hydrolase/oxidoreductase"/>
    <property type="match status" value="1"/>
</dbReference>
<gene>
    <name evidence="2" type="ORF">HY912_06575</name>
</gene>
<dbReference type="SMART" id="SM00849">
    <property type="entry name" value="Lactamase_B"/>
    <property type="match status" value="1"/>
</dbReference>
<proteinExistence type="predicted"/>
<dbReference type="Gene3D" id="3.60.15.10">
    <property type="entry name" value="Ribonuclease Z/Hydroxyacylglutathione hydrolase-like"/>
    <property type="match status" value="1"/>
</dbReference>
<dbReference type="InterPro" id="IPR050662">
    <property type="entry name" value="Sec-metab_biosynth-thioest"/>
</dbReference>
<sequence length="327" mass="36993">MSLELLKLNENLYLVTGQNAGRFPCAHSFLVQDRLCALIDSGCGFEILKEIRESFSVDLVINSHGHPDHSSGNWLFPDVPLYAPKEGTESHGRLLPLSHRFFGPGPLADHWRGWIRQVMGFVDHPATNFFSDGHIFDFGHLKLKAIHAPGHTSDHYCFFEPENRILLSFDIDFTSFGPWYGNLESNLSEFKRSIDIIRGLDPKLVASSHLHPIGEGIEQALQDYTSVIDKRRRKIIELVSHGISRSALVDAAPVYRRHLHGPELFRFFEGRMIDLHLEELLAQGIIDRQGEEYRLASSEPASSLEPLRRAVWGMDSSSCSGRYGNSY</sequence>
<dbReference type="CDD" id="cd06262">
    <property type="entry name" value="metallo-hydrolase-like_MBL-fold"/>
    <property type="match status" value="1"/>
</dbReference>
<protein>
    <submittedName>
        <fullName evidence="2">MBL fold metallo-hydrolase</fullName>
    </submittedName>
</protein>
<evidence type="ECO:0000313" key="2">
    <source>
        <dbReference type="EMBL" id="MBI5249141.1"/>
    </source>
</evidence>
<evidence type="ECO:0000259" key="1">
    <source>
        <dbReference type="SMART" id="SM00849"/>
    </source>
</evidence>
<dbReference type="PANTHER" id="PTHR23131:SF0">
    <property type="entry name" value="ENDORIBONUCLEASE LACTB2"/>
    <property type="match status" value="1"/>
</dbReference>
<dbReference type="InterPro" id="IPR001279">
    <property type="entry name" value="Metallo-B-lactamas"/>
</dbReference>
<organism evidence="2 3">
    <name type="scientific">Desulfomonile tiedjei</name>
    <dbReference type="NCBI Taxonomy" id="2358"/>
    <lineage>
        <taxon>Bacteria</taxon>
        <taxon>Pseudomonadati</taxon>
        <taxon>Thermodesulfobacteriota</taxon>
        <taxon>Desulfomonilia</taxon>
        <taxon>Desulfomonilales</taxon>
        <taxon>Desulfomonilaceae</taxon>
        <taxon>Desulfomonile</taxon>
    </lineage>
</organism>
<dbReference type="Pfam" id="PF00753">
    <property type="entry name" value="Lactamase_B"/>
    <property type="match status" value="1"/>
</dbReference>
<dbReference type="PANTHER" id="PTHR23131">
    <property type="entry name" value="ENDORIBONUCLEASE LACTB2"/>
    <property type="match status" value="1"/>
</dbReference>
<accession>A0A9D6UZ84</accession>
<evidence type="ECO:0000313" key="3">
    <source>
        <dbReference type="Proteomes" id="UP000807825"/>
    </source>
</evidence>
<reference evidence="2" key="1">
    <citation type="submission" date="2020-07" db="EMBL/GenBank/DDBJ databases">
        <title>Huge and variable diversity of episymbiotic CPR bacteria and DPANN archaea in groundwater ecosystems.</title>
        <authorList>
            <person name="He C.Y."/>
            <person name="Keren R."/>
            <person name="Whittaker M."/>
            <person name="Farag I.F."/>
            <person name="Doudna J."/>
            <person name="Cate J.H.D."/>
            <person name="Banfield J.F."/>
        </authorList>
    </citation>
    <scope>NUCLEOTIDE SEQUENCE</scope>
    <source>
        <strain evidence="2">NC_groundwater_1664_Pr3_B-0.1um_52_9</strain>
    </source>
</reference>
<dbReference type="InterPro" id="IPR036866">
    <property type="entry name" value="RibonucZ/Hydroxyglut_hydro"/>
</dbReference>
<dbReference type="EMBL" id="JACRDE010000184">
    <property type="protein sequence ID" value="MBI5249141.1"/>
    <property type="molecule type" value="Genomic_DNA"/>
</dbReference>
<name>A0A9D6UZ84_9BACT</name>
<dbReference type="AlphaFoldDB" id="A0A9D6UZ84"/>